<dbReference type="Proteomes" id="UP000093044">
    <property type="component" value="Chromosome"/>
</dbReference>
<dbReference type="SUPFAM" id="SSF55785">
    <property type="entry name" value="PYP-like sensor domain (PAS domain)"/>
    <property type="match status" value="1"/>
</dbReference>
<dbReference type="RefSeq" id="WP_066742842.1">
    <property type="nucleotide sequence ID" value="NZ_CP016757.1"/>
</dbReference>
<evidence type="ECO:0000313" key="9">
    <source>
        <dbReference type="EMBL" id="ANZ44111.1"/>
    </source>
</evidence>
<feature type="domain" description="PAC" evidence="7">
    <location>
        <begin position="411"/>
        <end position="463"/>
    </location>
</feature>
<dbReference type="InterPro" id="IPR013655">
    <property type="entry name" value="PAS_fold_3"/>
</dbReference>
<dbReference type="EMBL" id="CP016757">
    <property type="protein sequence ID" value="ANZ44111.1"/>
    <property type="molecule type" value="Genomic_DNA"/>
</dbReference>
<dbReference type="Gene3D" id="3.30.450.20">
    <property type="entry name" value="PAS domain"/>
    <property type="match status" value="2"/>
</dbReference>
<feature type="domain" description="GGDEF" evidence="8">
    <location>
        <begin position="493"/>
        <end position="626"/>
    </location>
</feature>
<evidence type="ECO:0000256" key="1">
    <source>
        <dbReference type="ARBA" id="ARBA00004651"/>
    </source>
</evidence>
<evidence type="ECO:0000256" key="5">
    <source>
        <dbReference type="ARBA" id="ARBA00023136"/>
    </source>
</evidence>
<dbReference type="InterPro" id="IPR000160">
    <property type="entry name" value="GGDEF_dom"/>
</dbReference>
<keyword evidence="5 6" id="KW-0472">Membrane</keyword>
<feature type="transmembrane region" description="Helical" evidence="6">
    <location>
        <begin position="299"/>
        <end position="324"/>
    </location>
</feature>
<feature type="transmembrane region" description="Helical" evidence="6">
    <location>
        <begin position="12"/>
        <end position="33"/>
    </location>
</feature>
<keyword evidence="2" id="KW-1003">Cell membrane</keyword>
<dbReference type="InterPro" id="IPR000700">
    <property type="entry name" value="PAS-assoc_C"/>
</dbReference>
<evidence type="ECO:0000259" key="8">
    <source>
        <dbReference type="PROSITE" id="PS50887"/>
    </source>
</evidence>
<dbReference type="InterPro" id="IPR033479">
    <property type="entry name" value="dCache_1"/>
</dbReference>
<dbReference type="Pfam" id="PF08447">
    <property type="entry name" value="PAS_3"/>
    <property type="match status" value="1"/>
</dbReference>
<dbReference type="STRING" id="1197717.BED41_02795"/>
<dbReference type="InterPro" id="IPR000014">
    <property type="entry name" value="PAS"/>
</dbReference>
<dbReference type="CDD" id="cd01949">
    <property type="entry name" value="GGDEF"/>
    <property type="match status" value="1"/>
</dbReference>
<dbReference type="InterPro" id="IPR029787">
    <property type="entry name" value="Nucleotide_cyclase"/>
</dbReference>
<dbReference type="InterPro" id="IPR043128">
    <property type="entry name" value="Rev_trsase/Diguanyl_cyclase"/>
</dbReference>
<reference evidence="9" key="1">
    <citation type="submission" date="2016-08" db="EMBL/GenBank/DDBJ databases">
        <title>Complete genome of Cloacibacillus porcorum.</title>
        <authorList>
            <person name="Looft T."/>
            <person name="Bayles D.O."/>
            <person name="Alt D.P."/>
        </authorList>
    </citation>
    <scope>NUCLEOTIDE SEQUENCE [LARGE SCALE GENOMIC DNA]</scope>
    <source>
        <strain evidence="9">CL-84</strain>
    </source>
</reference>
<dbReference type="AlphaFoldDB" id="A0A1B2I2B0"/>
<evidence type="ECO:0000256" key="4">
    <source>
        <dbReference type="ARBA" id="ARBA00022989"/>
    </source>
</evidence>
<dbReference type="GeneID" id="83056780"/>
<accession>A0A1B2I2B0</accession>
<dbReference type="SUPFAM" id="SSF55073">
    <property type="entry name" value="Nucleotide cyclase"/>
    <property type="match status" value="1"/>
</dbReference>
<keyword evidence="4 6" id="KW-1133">Transmembrane helix</keyword>
<dbReference type="GO" id="GO:0052621">
    <property type="term" value="F:diguanylate cyclase activity"/>
    <property type="evidence" value="ECO:0007669"/>
    <property type="project" value="TreeGrafter"/>
</dbReference>
<comment type="subcellular location">
    <subcellularLocation>
        <location evidence="1">Cell membrane</location>
        <topology evidence="1">Multi-pass membrane protein</topology>
    </subcellularLocation>
</comment>
<dbReference type="Pfam" id="PF00990">
    <property type="entry name" value="GGDEF"/>
    <property type="match status" value="1"/>
</dbReference>
<evidence type="ECO:0000259" key="7">
    <source>
        <dbReference type="PROSITE" id="PS50113"/>
    </source>
</evidence>
<dbReference type="PANTHER" id="PTHR45138">
    <property type="entry name" value="REGULATORY COMPONENTS OF SENSORY TRANSDUCTION SYSTEM"/>
    <property type="match status" value="1"/>
</dbReference>
<dbReference type="NCBIfam" id="TIGR00254">
    <property type="entry name" value="GGDEF"/>
    <property type="match status" value="1"/>
</dbReference>
<dbReference type="KEGG" id="cpor:BED41_02795"/>
<dbReference type="InterPro" id="IPR035965">
    <property type="entry name" value="PAS-like_dom_sf"/>
</dbReference>
<evidence type="ECO:0000256" key="6">
    <source>
        <dbReference type="SAM" id="Phobius"/>
    </source>
</evidence>
<dbReference type="GO" id="GO:0005886">
    <property type="term" value="C:plasma membrane"/>
    <property type="evidence" value="ECO:0007669"/>
    <property type="project" value="UniProtKB-SubCell"/>
</dbReference>
<dbReference type="Pfam" id="PF02743">
    <property type="entry name" value="dCache_1"/>
    <property type="match status" value="1"/>
</dbReference>
<dbReference type="PANTHER" id="PTHR45138:SF9">
    <property type="entry name" value="DIGUANYLATE CYCLASE DGCM-RELATED"/>
    <property type="match status" value="1"/>
</dbReference>
<evidence type="ECO:0000256" key="2">
    <source>
        <dbReference type="ARBA" id="ARBA00022475"/>
    </source>
</evidence>
<keyword evidence="3 6" id="KW-0812">Transmembrane</keyword>
<name>A0A1B2I2B0_9BACT</name>
<evidence type="ECO:0000313" key="10">
    <source>
        <dbReference type="Proteomes" id="UP000093044"/>
    </source>
</evidence>
<dbReference type="CDD" id="cd12914">
    <property type="entry name" value="PDC1_DGC_like"/>
    <property type="match status" value="1"/>
</dbReference>
<evidence type="ECO:0000256" key="3">
    <source>
        <dbReference type="ARBA" id="ARBA00022692"/>
    </source>
</evidence>
<proteinExistence type="predicted"/>
<keyword evidence="10" id="KW-1185">Reference proteome</keyword>
<dbReference type="OrthoDB" id="9804955at2"/>
<evidence type="ECO:0008006" key="11">
    <source>
        <dbReference type="Google" id="ProtNLM"/>
    </source>
</evidence>
<dbReference type="PROSITE" id="PS50113">
    <property type="entry name" value="PAC"/>
    <property type="match status" value="1"/>
</dbReference>
<dbReference type="PROSITE" id="PS50887">
    <property type="entry name" value="GGDEF"/>
    <property type="match status" value="1"/>
</dbReference>
<protein>
    <recommendedName>
        <fullName evidence="11">GGDEF domain-containing protein</fullName>
    </recommendedName>
</protein>
<dbReference type="Gene3D" id="3.30.70.270">
    <property type="match status" value="1"/>
</dbReference>
<sequence length="626" mass="70115">MVNLKKYAARDICRIIGVPSVIALAAFVSMLIFSVEVTHQTEENTFSMLMDSAKQQVMLFDVSIEGQVNMLSTLADSIAKPVGEGRDLREFIPRLEVMKYSSNFTNVGITGKDGEGYISSGHHIDIADRGYFQKSMLFQTVVEKVKLGKVIKTPIFIISVPIVDNDRVVGILFGSYDFSQFKSIAKIDAFKGSSYCFIVDSDGDIVIGTDKRHFFTDGKLAEESLYSVNFLDELKNGTIDRRDSFDKFMNNFKSERGGMFGYSFGGSRRYAVYQPLGINGWVLFNMIDASSVDARKNKILYSAFVVIGIVALCSLFLVFCIYRLNAEKNRELRESEELYRVVENFTNMVIFDMSIKNDTIRYNENFEEMFGYKPRFFKFSELVENYAAIVYEDDLPMIDKMLNAIPVAECGSVEFRCISPFGYCIWMRIEYNKLHGEDGQVQRIVGRLTNIDDEKKKFQRLRLAAERDSLTGLLNRKTAEGQIRAALAGGGGGLHALFIIDVDDFKSINDGFGHIEGDRVLMVIAKAMEEFFRGSDIIGRLGGDEFVVLLKDIPSIDVLKTRAAGLRALFSKIGGSCSLPGHISASFGVSVASGGRKSFEELYREADEALYRAKAEGKNGYHIYGG</sequence>
<gene>
    <name evidence="9" type="ORF">BED41_02795</name>
</gene>
<dbReference type="InterPro" id="IPR050469">
    <property type="entry name" value="Diguanylate_Cyclase"/>
</dbReference>
<dbReference type="SMART" id="SM00267">
    <property type="entry name" value="GGDEF"/>
    <property type="match status" value="1"/>
</dbReference>
<organism evidence="9 10">
    <name type="scientific">Cloacibacillus porcorum</name>
    <dbReference type="NCBI Taxonomy" id="1197717"/>
    <lineage>
        <taxon>Bacteria</taxon>
        <taxon>Thermotogati</taxon>
        <taxon>Synergistota</taxon>
        <taxon>Synergistia</taxon>
        <taxon>Synergistales</taxon>
        <taxon>Synergistaceae</taxon>
        <taxon>Cloacibacillus</taxon>
    </lineage>
</organism>
<dbReference type="CDD" id="cd00130">
    <property type="entry name" value="PAS"/>
    <property type="match status" value="1"/>
</dbReference>